<keyword evidence="1" id="KW-0472">Membrane</keyword>
<gene>
    <name evidence="2" type="ORF">FB567DRAFT_606677</name>
</gene>
<organism evidence="2 3">
    <name type="scientific">Paraphoma chrysanthemicola</name>
    <dbReference type="NCBI Taxonomy" id="798071"/>
    <lineage>
        <taxon>Eukaryota</taxon>
        <taxon>Fungi</taxon>
        <taxon>Dikarya</taxon>
        <taxon>Ascomycota</taxon>
        <taxon>Pezizomycotina</taxon>
        <taxon>Dothideomycetes</taxon>
        <taxon>Pleosporomycetidae</taxon>
        <taxon>Pleosporales</taxon>
        <taxon>Pleosporineae</taxon>
        <taxon>Phaeosphaeriaceae</taxon>
        <taxon>Paraphoma</taxon>
    </lineage>
</organism>
<proteinExistence type="predicted"/>
<keyword evidence="3" id="KW-1185">Reference proteome</keyword>
<evidence type="ECO:0000313" key="3">
    <source>
        <dbReference type="Proteomes" id="UP000813461"/>
    </source>
</evidence>
<comment type="caution">
    <text evidence="2">The sequence shown here is derived from an EMBL/GenBank/DDBJ whole genome shotgun (WGS) entry which is preliminary data.</text>
</comment>
<name>A0A8K0R0K6_9PLEO</name>
<evidence type="ECO:0000256" key="1">
    <source>
        <dbReference type="SAM" id="Phobius"/>
    </source>
</evidence>
<sequence length="231" mass="26561">MSRQCPQPPAQRVDASADASYNMTDIVWRRYKDSPKDDRDRLLKCWGIMDCGDCHRSNCGWCPISSTCLPLPTDPLSRAFPLLAPIRYKFICAEGPERFELRTSGLGCQVSTITFLTSVVTIFATLFGVLVLYFSFRCAQWVGLGWRTRRGGWIVYGEEIVQVEDVWVRRSVSWGTWWRKSTGEQKEFEIDVIDDGSPRETGKTWWRSLRLWRSQGQGAESRPLLSRSSNF</sequence>
<dbReference type="OrthoDB" id="5427091at2759"/>
<dbReference type="Proteomes" id="UP000813461">
    <property type="component" value="Unassembled WGS sequence"/>
</dbReference>
<keyword evidence="1" id="KW-1133">Transmembrane helix</keyword>
<accession>A0A8K0R0K6</accession>
<keyword evidence="1" id="KW-0812">Transmembrane</keyword>
<reference evidence="2" key="1">
    <citation type="journal article" date="2021" name="Nat. Commun.">
        <title>Genetic determinants of endophytism in the Arabidopsis root mycobiome.</title>
        <authorList>
            <person name="Mesny F."/>
            <person name="Miyauchi S."/>
            <person name="Thiergart T."/>
            <person name="Pickel B."/>
            <person name="Atanasova L."/>
            <person name="Karlsson M."/>
            <person name="Huettel B."/>
            <person name="Barry K.W."/>
            <person name="Haridas S."/>
            <person name="Chen C."/>
            <person name="Bauer D."/>
            <person name="Andreopoulos W."/>
            <person name="Pangilinan J."/>
            <person name="LaButti K."/>
            <person name="Riley R."/>
            <person name="Lipzen A."/>
            <person name="Clum A."/>
            <person name="Drula E."/>
            <person name="Henrissat B."/>
            <person name="Kohler A."/>
            <person name="Grigoriev I.V."/>
            <person name="Martin F.M."/>
            <person name="Hacquard S."/>
        </authorList>
    </citation>
    <scope>NUCLEOTIDE SEQUENCE</scope>
    <source>
        <strain evidence="2">MPI-SDFR-AT-0120</strain>
    </source>
</reference>
<dbReference type="AlphaFoldDB" id="A0A8K0R0K6"/>
<dbReference type="EMBL" id="JAGMVJ010000016">
    <property type="protein sequence ID" value="KAH7079445.1"/>
    <property type="molecule type" value="Genomic_DNA"/>
</dbReference>
<feature type="transmembrane region" description="Helical" evidence="1">
    <location>
        <begin position="113"/>
        <end position="134"/>
    </location>
</feature>
<evidence type="ECO:0008006" key="4">
    <source>
        <dbReference type="Google" id="ProtNLM"/>
    </source>
</evidence>
<evidence type="ECO:0000313" key="2">
    <source>
        <dbReference type="EMBL" id="KAH7079445.1"/>
    </source>
</evidence>
<protein>
    <recommendedName>
        <fullName evidence="4">PSI domain-containing protein</fullName>
    </recommendedName>
</protein>